<dbReference type="RefSeq" id="WP_143059076.1">
    <property type="nucleotide sequence ID" value="NZ_FOJG01000001.1"/>
</dbReference>
<sequence>MQVIQQHSRRVRTDIQPANRFTGHPAAGAGSANCDDSTPVVRTKLQPIRKAHTGKRRIEHRFFTSLQIFCSCHNIAVPDTHSLPYPDNVVKAFDILTSQEHPAGGRLFISGERGKKGTIGAAKIWDCSRTVMYVPLDGFWNILQGKRCPYLLKMLAGTLAYFKQIVKIPMYNEPSPIKWTIDAIRQWLEEEDLETDGEEMVKAFERADKLAKKTRRILNDPASLAGWDEGLRGFIPQSDWEYEIKLCCAELRQLYHKYPQRKLEENIHESLFPIDEDGRLYVDDIIGFYFLGKENILNDHVLDYINGSFQECYEEIMPMSIISYDQPGITPVFNLEFEDKLQHLLGTFAYTINNEKDEIADESI</sequence>
<gene>
    <name evidence="1" type="ORF">SAMN04488122_0906</name>
</gene>
<dbReference type="Proteomes" id="UP000199310">
    <property type="component" value="Unassembled WGS sequence"/>
</dbReference>
<organism evidence="1 2">
    <name type="scientific">Chitinophaga arvensicola</name>
    <dbReference type="NCBI Taxonomy" id="29529"/>
    <lineage>
        <taxon>Bacteria</taxon>
        <taxon>Pseudomonadati</taxon>
        <taxon>Bacteroidota</taxon>
        <taxon>Chitinophagia</taxon>
        <taxon>Chitinophagales</taxon>
        <taxon>Chitinophagaceae</taxon>
        <taxon>Chitinophaga</taxon>
    </lineage>
</organism>
<dbReference type="EMBL" id="FOJG01000001">
    <property type="protein sequence ID" value="SEW16433.1"/>
    <property type="molecule type" value="Genomic_DNA"/>
</dbReference>
<accession>A0A1I0PQ62</accession>
<reference evidence="2" key="1">
    <citation type="submission" date="2016-10" db="EMBL/GenBank/DDBJ databases">
        <authorList>
            <person name="Varghese N."/>
            <person name="Submissions S."/>
        </authorList>
    </citation>
    <scope>NUCLEOTIDE SEQUENCE [LARGE SCALE GENOMIC DNA]</scope>
    <source>
        <strain evidence="2">DSM 3695</strain>
    </source>
</reference>
<evidence type="ECO:0000313" key="1">
    <source>
        <dbReference type="EMBL" id="SEW16433.1"/>
    </source>
</evidence>
<name>A0A1I0PQ62_9BACT</name>
<proteinExistence type="predicted"/>
<dbReference type="STRING" id="29529.SAMN04488122_0906"/>
<dbReference type="AlphaFoldDB" id="A0A1I0PQ62"/>
<protein>
    <submittedName>
        <fullName evidence="1">Uncharacterized protein</fullName>
    </submittedName>
</protein>
<keyword evidence="2" id="KW-1185">Reference proteome</keyword>
<evidence type="ECO:0000313" key="2">
    <source>
        <dbReference type="Proteomes" id="UP000199310"/>
    </source>
</evidence>